<sequence length="218" mass="23126">MPLAHQGATDEPGQVRIEIIVFDGFDELDAFGPFEVLSSAGFDVELVAVRKPGPVRSMRGIRLDIPGVLGRPDGVIVVGGGWVNRAEEGAWAQAQRGVLPERLADAAGSARWTASVCTGGMLLAAAGLLTGRSATTNRNAYNELRAYGVNVIEQRVVDDGDRVTAGALSAGMDLGLWLTERELGAERAAEVATGIDFSLRSPVWKAGVICHHQSHWAQ</sequence>
<dbReference type="EMBL" id="BOMP01000105">
    <property type="protein sequence ID" value="GIE43297.1"/>
    <property type="molecule type" value="Genomic_DNA"/>
</dbReference>
<dbReference type="Gene3D" id="3.40.50.880">
    <property type="match status" value="1"/>
</dbReference>
<keyword evidence="3" id="KW-1185">Reference proteome</keyword>
<feature type="domain" description="DJ-1/PfpI" evidence="1">
    <location>
        <begin position="16"/>
        <end position="178"/>
    </location>
</feature>
<protein>
    <submittedName>
        <fullName evidence="2">Thimanine synthesis protein ThiJ</fullName>
    </submittedName>
</protein>
<evidence type="ECO:0000313" key="3">
    <source>
        <dbReference type="Proteomes" id="UP000631312"/>
    </source>
</evidence>
<dbReference type="SUPFAM" id="SSF52317">
    <property type="entry name" value="Class I glutamine amidotransferase-like"/>
    <property type="match status" value="1"/>
</dbReference>
<dbReference type="Pfam" id="PF01965">
    <property type="entry name" value="DJ-1_PfpI"/>
    <property type="match status" value="1"/>
</dbReference>
<dbReference type="Proteomes" id="UP000631312">
    <property type="component" value="Unassembled WGS sequence"/>
</dbReference>
<comment type="caution">
    <text evidence="2">The sequence shown here is derived from an EMBL/GenBank/DDBJ whole genome shotgun (WGS) entry which is preliminary data.</text>
</comment>
<dbReference type="PANTHER" id="PTHR43130">
    <property type="entry name" value="ARAC-FAMILY TRANSCRIPTIONAL REGULATOR"/>
    <property type="match status" value="1"/>
</dbReference>
<proteinExistence type="predicted"/>
<gene>
    <name evidence="2" type="ORF">Alo02nite_61950</name>
</gene>
<accession>A0ABQ4AQL1</accession>
<evidence type="ECO:0000259" key="1">
    <source>
        <dbReference type="Pfam" id="PF01965"/>
    </source>
</evidence>
<organism evidence="2 3">
    <name type="scientific">Actinoplanes lobatus</name>
    <dbReference type="NCBI Taxonomy" id="113568"/>
    <lineage>
        <taxon>Bacteria</taxon>
        <taxon>Bacillati</taxon>
        <taxon>Actinomycetota</taxon>
        <taxon>Actinomycetes</taxon>
        <taxon>Micromonosporales</taxon>
        <taxon>Micromonosporaceae</taxon>
        <taxon>Actinoplanes</taxon>
    </lineage>
</organism>
<dbReference type="CDD" id="cd03139">
    <property type="entry name" value="GATase1_PfpI_2"/>
    <property type="match status" value="1"/>
</dbReference>
<dbReference type="InterPro" id="IPR052158">
    <property type="entry name" value="INH-QAR"/>
</dbReference>
<reference evidence="2 3" key="1">
    <citation type="submission" date="2021-01" db="EMBL/GenBank/DDBJ databases">
        <title>Whole genome shotgun sequence of Actinoplanes lobatus NBRC 12513.</title>
        <authorList>
            <person name="Komaki H."/>
            <person name="Tamura T."/>
        </authorList>
    </citation>
    <scope>NUCLEOTIDE SEQUENCE [LARGE SCALE GENOMIC DNA]</scope>
    <source>
        <strain evidence="2 3">NBRC 12513</strain>
    </source>
</reference>
<dbReference type="PANTHER" id="PTHR43130:SF2">
    <property type="entry name" value="DJ-1_PFPI DOMAIN-CONTAINING PROTEIN"/>
    <property type="match status" value="1"/>
</dbReference>
<name>A0ABQ4AQL1_9ACTN</name>
<dbReference type="InterPro" id="IPR029062">
    <property type="entry name" value="Class_I_gatase-like"/>
</dbReference>
<evidence type="ECO:0000313" key="2">
    <source>
        <dbReference type="EMBL" id="GIE43297.1"/>
    </source>
</evidence>
<dbReference type="InterPro" id="IPR002818">
    <property type="entry name" value="DJ-1/PfpI"/>
</dbReference>